<dbReference type="EMBL" id="JACHJD010000024">
    <property type="protein sequence ID" value="MBB5109183.1"/>
    <property type="molecule type" value="Genomic_DNA"/>
</dbReference>
<proteinExistence type="predicted"/>
<keyword evidence="4" id="KW-1185">Reference proteome</keyword>
<evidence type="ECO:0000256" key="1">
    <source>
        <dbReference type="SAM" id="Coils"/>
    </source>
</evidence>
<comment type="caution">
    <text evidence="3">The sequence shown here is derived from an EMBL/GenBank/DDBJ whole genome shotgun (WGS) entry which is preliminary data.</text>
</comment>
<protein>
    <submittedName>
        <fullName evidence="3">Uncharacterized protein</fullName>
    </submittedName>
</protein>
<keyword evidence="1" id="KW-0175">Coiled coil</keyword>
<feature type="region of interest" description="Disordered" evidence="2">
    <location>
        <begin position="1"/>
        <end position="132"/>
    </location>
</feature>
<feature type="compositionally biased region" description="Basic and acidic residues" evidence="2">
    <location>
        <begin position="42"/>
        <end position="88"/>
    </location>
</feature>
<feature type="compositionally biased region" description="Basic and acidic residues" evidence="2">
    <location>
        <begin position="1"/>
        <end position="32"/>
    </location>
</feature>
<gene>
    <name evidence="3" type="ORF">FHS40_008311</name>
</gene>
<evidence type="ECO:0000313" key="4">
    <source>
        <dbReference type="Proteomes" id="UP000549009"/>
    </source>
</evidence>
<organism evidence="3 4">
    <name type="scientific">Streptomyces spectabilis</name>
    <dbReference type="NCBI Taxonomy" id="68270"/>
    <lineage>
        <taxon>Bacteria</taxon>
        <taxon>Bacillati</taxon>
        <taxon>Actinomycetota</taxon>
        <taxon>Actinomycetes</taxon>
        <taxon>Kitasatosporales</taxon>
        <taxon>Streptomycetaceae</taxon>
        <taxon>Streptomyces</taxon>
    </lineage>
</organism>
<reference evidence="3 4" key="1">
    <citation type="submission" date="2020-08" db="EMBL/GenBank/DDBJ databases">
        <title>Genomic Encyclopedia of Type Strains, Phase III (KMG-III): the genomes of soil and plant-associated and newly described type strains.</title>
        <authorList>
            <person name="Whitman W."/>
        </authorList>
    </citation>
    <scope>NUCLEOTIDE SEQUENCE [LARGE SCALE GENOMIC DNA]</scope>
    <source>
        <strain evidence="3 4">CECT 3146</strain>
    </source>
</reference>
<dbReference type="Proteomes" id="UP000549009">
    <property type="component" value="Unassembled WGS sequence"/>
</dbReference>
<dbReference type="RefSeq" id="WP_229879668.1">
    <property type="nucleotide sequence ID" value="NZ_BMSQ01000027.1"/>
</dbReference>
<dbReference type="AlphaFoldDB" id="A0A7W8EZ91"/>
<name>A0A7W8EZ91_STRST</name>
<sequence length="291" mass="31292">MKAGKSPKDGKADRSQGGVDRRTPLEKSRDIGYGDGGAVRNGVDHVKAYAKGAKDGWDDKKAQNAKEHVRLDQARDGRRGRQAGKDGQGKPTGGKPEPQDNAMAKTGPATATTGDGRAVVITTDEGDDGVSTDVKPLMVKEIDANALTLGTDGARGSVSRKELRNFKQYERKLETKENHLVKIAEACKQLEKAAEREAGDCQKLMEQAKNVEGGQKVAEKLSRLAEAAKNQAAEAAGLHKQAQRAAEMCKVVRTNIDTRYAPLYKAVVDSDETKPAELRFYNDKGSYAAAA</sequence>
<evidence type="ECO:0000313" key="3">
    <source>
        <dbReference type="EMBL" id="MBB5109183.1"/>
    </source>
</evidence>
<accession>A0A7W8EZ91</accession>
<evidence type="ECO:0000256" key="2">
    <source>
        <dbReference type="SAM" id="MobiDB-lite"/>
    </source>
</evidence>
<feature type="coiled-coil region" evidence="1">
    <location>
        <begin position="166"/>
        <end position="245"/>
    </location>
</feature>